<dbReference type="PANTHER" id="PTHR34289:SF8">
    <property type="entry name" value="DUF819 DOMAIN-CONTAINING PROTEIN"/>
    <property type="match status" value="1"/>
</dbReference>
<dbReference type="OrthoDB" id="653763at2"/>
<dbReference type="PATRIC" id="fig|69.6.peg.3578"/>
<dbReference type="STRING" id="69.GLE_3634"/>
<dbReference type="InterPro" id="IPR008537">
    <property type="entry name" value="DUF819"/>
</dbReference>
<dbReference type="Pfam" id="PF05684">
    <property type="entry name" value="DUF819"/>
    <property type="match status" value="1"/>
</dbReference>
<protein>
    <submittedName>
        <fullName evidence="1">Inner membrane protein</fullName>
    </submittedName>
</protein>
<dbReference type="EMBL" id="CP013140">
    <property type="protein sequence ID" value="ALN58978.1"/>
    <property type="molecule type" value="Genomic_DNA"/>
</dbReference>
<dbReference type="KEGG" id="lez:GLE_3634"/>
<gene>
    <name evidence="1" type="ORF">GLE_3634</name>
</gene>
<dbReference type="AlphaFoldDB" id="A0A0S2DKF8"/>
<reference evidence="1 2" key="1">
    <citation type="submission" date="2015-11" db="EMBL/GenBank/DDBJ databases">
        <title>Genome sequences of Lysobacter enzymogenes strain C3 and Lysobacter antibioticus ATCC 29479.</title>
        <authorList>
            <person name="Kobayashi D.Y."/>
        </authorList>
    </citation>
    <scope>NUCLEOTIDE SEQUENCE [LARGE SCALE GENOMIC DNA]</scope>
    <source>
        <strain evidence="1 2">C3</strain>
    </source>
</reference>
<proteinExistence type="predicted"/>
<dbReference type="Proteomes" id="UP000061569">
    <property type="component" value="Chromosome"/>
</dbReference>
<dbReference type="PANTHER" id="PTHR34289">
    <property type="entry name" value="PROTEIN, PUTATIVE (DUF819)-RELATED"/>
    <property type="match status" value="1"/>
</dbReference>
<evidence type="ECO:0000313" key="1">
    <source>
        <dbReference type="EMBL" id="ALN58978.1"/>
    </source>
</evidence>
<name>A0A0S2DKF8_LYSEN</name>
<accession>A0A0S2DKF8</accession>
<sequence length="419" mass="44092">MPDTARTALISNDIVVLGLIAATLGLVFWTSAQQTGFWKKFYTFVPALLLCYFIPGIYNTVGLVDGNNTKLYNPVASRVLLPAALVLLTLTIDLKGVLKLGPKLLIMYAVSSLSVAFGAIVAFVVMRAVHPETVAGDTWGGMAALAGSWIGGGANMLAMKEIFQVDATTFGQFAVVDVGVGYVWMAALIFLASRAQAIDARSGADVSGIEELKQRIEHFRAQHERVASLTDLAMIVGIAFGVVGLAHAIAGPLSAWFGANVSWARTVSLHEPFFWVVAVSTFAGLGLSFTRARQLEGAGASKIGSLLLYFLIACIGLQMDILALLDKPWLFALGIIWIAVHIAILWGVGRLLKVPLFYFAIGSQSNIGGPASAPVVASAFHPSLAPVGALLGTLGYATGTGLAYLVGITLRSIAGDTPA</sequence>
<evidence type="ECO:0000313" key="2">
    <source>
        <dbReference type="Proteomes" id="UP000061569"/>
    </source>
</evidence>
<organism evidence="1 2">
    <name type="scientific">Lysobacter enzymogenes</name>
    <dbReference type="NCBI Taxonomy" id="69"/>
    <lineage>
        <taxon>Bacteria</taxon>
        <taxon>Pseudomonadati</taxon>
        <taxon>Pseudomonadota</taxon>
        <taxon>Gammaproteobacteria</taxon>
        <taxon>Lysobacterales</taxon>
        <taxon>Lysobacteraceae</taxon>
        <taxon>Lysobacter</taxon>
    </lineage>
</organism>